<gene>
    <name evidence="1" type="ORF">MCOS_LOCUS5068</name>
</gene>
<evidence type="ECO:0000313" key="1">
    <source>
        <dbReference type="EMBL" id="VDD79065.1"/>
    </source>
</evidence>
<reference evidence="1 2" key="1">
    <citation type="submission" date="2018-10" db="EMBL/GenBank/DDBJ databases">
        <authorList>
            <consortium name="Pathogen Informatics"/>
        </authorList>
    </citation>
    <scope>NUCLEOTIDE SEQUENCE [LARGE SCALE GENOMIC DNA]</scope>
</reference>
<organism evidence="1 2">
    <name type="scientific">Mesocestoides corti</name>
    <name type="common">Flatworm</name>
    <dbReference type="NCBI Taxonomy" id="53468"/>
    <lineage>
        <taxon>Eukaryota</taxon>
        <taxon>Metazoa</taxon>
        <taxon>Spiralia</taxon>
        <taxon>Lophotrochozoa</taxon>
        <taxon>Platyhelminthes</taxon>
        <taxon>Cestoda</taxon>
        <taxon>Eucestoda</taxon>
        <taxon>Cyclophyllidea</taxon>
        <taxon>Mesocestoididae</taxon>
        <taxon>Mesocestoides</taxon>
    </lineage>
</organism>
<keyword evidence="2" id="KW-1185">Reference proteome</keyword>
<evidence type="ECO:0000313" key="2">
    <source>
        <dbReference type="Proteomes" id="UP000267029"/>
    </source>
</evidence>
<name>A0A3P6HJH0_MESCO</name>
<dbReference type="Proteomes" id="UP000267029">
    <property type="component" value="Unassembled WGS sequence"/>
</dbReference>
<sequence>MYAACRHNSEKTGTELLNLPETEQCIFDEGV</sequence>
<dbReference type="AlphaFoldDB" id="A0A3P6HJH0"/>
<accession>A0A3P6HJH0</accession>
<proteinExistence type="predicted"/>
<protein>
    <submittedName>
        <fullName evidence="1">Uncharacterized protein</fullName>
    </submittedName>
</protein>
<dbReference type="EMBL" id="UXSR01003309">
    <property type="protein sequence ID" value="VDD79065.1"/>
    <property type="molecule type" value="Genomic_DNA"/>
</dbReference>